<comment type="caution">
    <text evidence="2">The sequence shown here is derived from an EMBL/GenBank/DDBJ whole genome shotgun (WGS) entry which is preliminary data.</text>
</comment>
<accession>A0ABS7GXC8</accession>
<gene>
    <name evidence="2" type="ORF">JNB85_15575</name>
</gene>
<dbReference type="Pfam" id="PF01370">
    <property type="entry name" value="Epimerase"/>
    <property type="match status" value="1"/>
</dbReference>
<sequence length="329" mass="36491">MTILVTGSAGHLGEALMRTLRDQGRQVRGIDIKPSPFTDMTGSITDPDFISRAMTGITAIIHAATLHKPHVGTHANKDFVDTNVTGTMNLLEQAVAVGATRFVFTSTTSAFGAALRPAAGEPAAWVTEDVLPVARNIYGVTKVAAEGICELFARTMSLPVVILRTSRFFPENDDDPDIRNRYSAENAQANELLYRRVDIEDVVDAHLLALERAPSIGFGRYIVSATAPFTEADLADLRRDALATVERIFPGMTELYTARGWTMFPHFDRVYVNALARQELGWRPKYDFRHVLDCLRDGKEWRSPLALVVGAKGYHDQIFEDGPYPLQRR</sequence>
<reference evidence="2 3" key="1">
    <citation type="journal article" date="2021" name="MBio">
        <title>Poor Competitiveness of Bradyrhizobium in Pigeon Pea Root Colonization in Indian Soils.</title>
        <authorList>
            <person name="Chalasani D."/>
            <person name="Basu A."/>
            <person name="Pullabhotla S.V.S.R.N."/>
            <person name="Jorrin B."/>
            <person name="Neal A.L."/>
            <person name="Poole P.S."/>
            <person name="Podile A.R."/>
            <person name="Tkacz A."/>
        </authorList>
    </citation>
    <scope>NUCLEOTIDE SEQUENCE [LARGE SCALE GENOMIC DNA]</scope>
    <source>
        <strain evidence="2 3">HU56</strain>
    </source>
</reference>
<dbReference type="SUPFAM" id="SSF51735">
    <property type="entry name" value="NAD(P)-binding Rossmann-fold domains"/>
    <property type="match status" value="1"/>
</dbReference>
<name>A0ABS7GXC8_9HYPH</name>
<dbReference type="InterPro" id="IPR001509">
    <property type="entry name" value="Epimerase_deHydtase"/>
</dbReference>
<evidence type="ECO:0000313" key="3">
    <source>
        <dbReference type="Proteomes" id="UP000717752"/>
    </source>
</evidence>
<evidence type="ECO:0000313" key="2">
    <source>
        <dbReference type="EMBL" id="MBW9053829.1"/>
    </source>
</evidence>
<dbReference type="InterPro" id="IPR036291">
    <property type="entry name" value="NAD(P)-bd_dom_sf"/>
</dbReference>
<feature type="domain" description="NAD-dependent epimerase/dehydratase" evidence="1">
    <location>
        <begin position="3"/>
        <end position="213"/>
    </location>
</feature>
<dbReference type="RefSeq" id="WP_220335248.1">
    <property type="nucleotide sequence ID" value="NZ_JAEUAK010000005.1"/>
</dbReference>
<dbReference type="Proteomes" id="UP000717752">
    <property type="component" value="Unassembled WGS sequence"/>
</dbReference>
<proteinExistence type="predicted"/>
<protein>
    <submittedName>
        <fullName evidence="2">NAD(P)-dependent oxidoreductase</fullName>
    </submittedName>
</protein>
<evidence type="ECO:0000259" key="1">
    <source>
        <dbReference type="Pfam" id="PF01370"/>
    </source>
</evidence>
<dbReference type="EMBL" id="JAEUAK010000005">
    <property type="protein sequence ID" value="MBW9053829.1"/>
    <property type="molecule type" value="Genomic_DNA"/>
</dbReference>
<dbReference type="Gene3D" id="3.40.50.720">
    <property type="entry name" value="NAD(P)-binding Rossmann-like Domain"/>
    <property type="match status" value="1"/>
</dbReference>
<keyword evidence="3" id="KW-1185">Reference proteome</keyword>
<dbReference type="InterPro" id="IPR050177">
    <property type="entry name" value="Lipid_A_modif_metabolic_enz"/>
</dbReference>
<dbReference type="PANTHER" id="PTHR43245:SF54">
    <property type="entry name" value="BLL0593 PROTEIN"/>
    <property type="match status" value="1"/>
</dbReference>
<organism evidence="2 3">
    <name type="scientific">Rhizobium mesosinicum</name>
    <dbReference type="NCBI Taxonomy" id="335017"/>
    <lineage>
        <taxon>Bacteria</taxon>
        <taxon>Pseudomonadati</taxon>
        <taxon>Pseudomonadota</taxon>
        <taxon>Alphaproteobacteria</taxon>
        <taxon>Hyphomicrobiales</taxon>
        <taxon>Rhizobiaceae</taxon>
        <taxon>Rhizobium/Agrobacterium group</taxon>
        <taxon>Rhizobium</taxon>
    </lineage>
</organism>
<dbReference type="PANTHER" id="PTHR43245">
    <property type="entry name" value="BIFUNCTIONAL POLYMYXIN RESISTANCE PROTEIN ARNA"/>
    <property type="match status" value="1"/>
</dbReference>